<evidence type="ECO:0000313" key="5">
    <source>
        <dbReference type="Proteomes" id="UP000823388"/>
    </source>
</evidence>
<dbReference type="EMBL" id="CM029041">
    <property type="protein sequence ID" value="KAG2623527.1"/>
    <property type="molecule type" value="Genomic_DNA"/>
</dbReference>
<dbReference type="PROSITE" id="PS51752">
    <property type="entry name" value="JACALIN_LECTIN"/>
    <property type="match status" value="3"/>
</dbReference>
<sequence>MPEKQIPFSVPVPENTSIVGFFGRAGGDNLDAIGVYVKMKSANTNTEQETGINLDDYSPDEPIFMVAEAVPIKIGAWGGDGGTEFDVTEPPKRLESMTVRAGDSVDSIGFSYVDEEGQKHSVGPFGGTGGQPTTIEFAAEEYVRKFSGTIFRSFVASLEIETNIKTYGPYGKAHNDYPFSIPLPENVSIVGFFGRAGKFLDAIGVYIGYSRSPFTDATGETSSDKDEEATQKKATASTEPETITAGQQTFPIKIGVWGLGEGIEFDVTEPPKRLDSVMIQAGDIIDSFGFSYTDQAGKKHTVGPSGGRGGSLTTIQLEPTEYVKHFSGTTGTYVGSPVVASLKIETNLGVYGPYGKEQSVPFSIPLPKNASVVGFFGLSDNLLGAIGVYVGGSIPN</sequence>
<evidence type="ECO:0000256" key="1">
    <source>
        <dbReference type="ARBA" id="ARBA00022734"/>
    </source>
</evidence>
<dbReference type="GO" id="GO:0030246">
    <property type="term" value="F:carbohydrate binding"/>
    <property type="evidence" value="ECO:0007669"/>
    <property type="project" value="UniProtKB-KW"/>
</dbReference>
<protein>
    <recommendedName>
        <fullName evidence="3">Jacalin-type lectin domain-containing protein</fullName>
    </recommendedName>
</protein>
<keyword evidence="5" id="KW-1185">Reference proteome</keyword>
<name>A0A8T0UMI8_PANVG</name>
<gene>
    <name evidence="4" type="ORF">PVAP13_3KG065600</name>
</gene>
<keyword evidence="1" id="KW-0430">Lectin</keyword>
<organism evidence="4 5">
    <name type="scientific">Panicum virgatum</name>
    <name type="common">Blackwell switchgrass</name>
    <dbReference type="NCBI Taxonomy" id="38727"/>
    <lineage>
        <taxon>Eukaryota</taxon>
        <taxon>Viridiplantae</taxon>
        <taxon>Streptophyta</taxon>
        <taxon>Embryophyta</taxon>
        <taxon>Tracheophyta</taxon>
        <taxon>Spermatophyta</taxon>
        <taxon>Magnoliopsida</taxon>
        <taxon>Liliopsida</taxon>
        <taxon>Poales</taxon>
        <taxon>Poaceae</taxon>
        <taxon>PACMAD clade</taxon>
        <taxon>Panicoideae</taxon>
        <taxon>Panicodae</taxon>
        <taxon>Paniceae</taxon>
        <taxon>Panicinae</taxon>
        <taxon>Panicum</taxon>
        <taxon>Panicum sect. Hiantes</taxon>
    </lineage>
</organism>
<feature type="region of interest" description="Disordered" evidence="2">
    <location>
        <begin position="216"/>
        <end position="244"/>
    </location>
</feature>
<evidence type="ECO:0000313" key="4">
    <source>
        <dbReference type="EMBL" id="KAG2623527.1"/>
    </source>
</evidence>
<accession>A0A8T0UMI8</accession>
<dbReference type="Gene3D" id="2.100.10.30">
    <property type="entry name" value="Jacalin-like lectin domain"/>
    <property type="match status" value="3"/>
</dbReference>
<dbReference type="SUPFAM" id="SSF51101">
    <property type="entry name" value="Mannose-binding lectins"/>
    <property type="match status" value="3"/>
</dbReference>
<dbReference type="InterPro" id="IPR001229">
    <property type="entry name" value="Jacalin-like_lectin_dom"/>
</dbReference>
<comment type="caution">
    <text evidence="4">The sequence shown here is derived from an EMBL/GenBank/DDBJ whole genome shotgun (WGS) entry which is preliminary data.</text>
</comment>
<feature type="domain" description="Jacalin-type lectin" evidence="3">
    <location>
        <begin position="71"/>
        <end position="209"/>
    </location>
</feature>
<dbReference type="OrthoDB" id="671612at2759"/>
<feature type="compositionally biased region" description="Basic and acidic residues" evidence="2">
    <location>
        <begin position="222"/>
        <end position="231"/>
    </location>
</feature>
<feature type="domain" description="Jacalin-type lectin" evidence="3">
    <location>
        <begin position="251"/>
        <end position="392"/>
    </location>
</feature>
<dbReference type="SMART" id="SM00915">
    <property type="entry name" value="Jacalin"/>
    <property type="match status" value="2"/>
</dbReference>
<reference evidence="4" key="1">
    <citation type="submission" date="2020-05" db="EMBL/GenBank/DDBJ databases">
        <title>WGS assembly of Panicum virgatum.</title>
        <authorList>
            <person name="Lovell J.T."/>
            <person name="Jenkins J."/>
            <person name="Shu S."/>
            <person name="Juenger T.E."/>
            <person name="Schmutz J."/>
        </authorList>
    </citation>
    <scope>NUCLEOTIDE SEQUENCE</scope>
    <source>
        <strain evidence="4">AP13</strain>
    </source>
</reference>
<dbReference type="InterPro" id="IPR036404">
    <property type="entry name" value="Jacalin-like_lectin_dom_sf"/>
</dbReference>
<dbReference type="Pfam" id="PF01419">
    <property type="entry name" value="Jacalin"/>
    <property type="match status" value="3"/>
</dbReference>
<evidence type="ECO:0000259" key="3">
    <source>
        <dbReference type="PROSITE" id="PS51752"/>
    </source>
</evidence>
<feature type="compositionally biased region" description="Polar residues" evidence="2">
    <location>
        <begin position="232"/>
        <end position="244"/>
    </location>
</feature>
<dbReference type="AlphaFoldDB" id="A0A8T0UMI8"/>
<evidence type="ECO:0000256" key="2">
    <source>
        <dbReference type="SAM" id="MobiDB-lite"/>
    </source>
</evidence>
<dbReference type="PANTHER" id="PTHR46506">
    <property type="entry name" value="OS05G0143600 PROTEIN"/>
    <property type="match status" value="1"/>
</dbReference>
<proteinExistence type="predicted"/>
<dbReference type="Proteomes" id="UP000823388">
    <property type="component" value="Chromosome 3K"/>
</dbReference>
<dbReference type="InterPro" id="IPR033734">
    <property type="entry name" value="Jacalin-like_lectin_dom_plant"/>
</dbReference>
<dbReference type="CDD" id="cd09612">
    <property type="entry name" value="Jacalin"/>
    <property type="match status" value="2"/>
</dbReference>
<feature type="domain" description="Jacalin-type lectin" evidence="3">
    <location>
        <begin position="1"/>
        <end position="39"/>
    </location>
</feature>